<reference evidence="8" key="1">
    <citation type="submission" date="2023-07" db="EMBL/GenBank/DDBJ databases">
        <title>Chromosome-level Genome Assembly of Striped Snakehead (Channa striata).</title>
        <authorList>
            <person name="Liu H."/>
        </authorList>
    </citation>
    <scope>NUCLEOTIDE SEQUENCE</scope>
    <source>
        <strain evidence="8">Gz</strain>
        <tissue evidence="8">Muscle</tissue>
    </source>
</reference>
<keyword evidence="9" id="KW-1185">Reference proteome</keyword>
<dbReference type="GO" id="GO:0016020">
    <property type="term" value="C:membrane"/>
    <property type="evidence" value="ECO:0007669"/>
    <property type="project" value="UniProtKB-SubCell"/>
</dbReference>
<organism evidence="8 9">
    <name type="scientific">Channa striata</name>
    <name type="common">Snakehead murrel</name>
    <name type="synonym">Ophicephalus striatus</name>
    <dbReference type="NCBI Taxonomy" id="64152"/>
    <lineage>
        <taxon>Eukaryota</taxon>
        <taxon>Metazoa</taxon>
        <taxon>Chordata</taxon>
        <taxon>Craniata</taxon>
        <taxon>Vertebrata</taxon>
        <taxon>Euteleostomi</taxon>
        <taxon>Actinopterygii</taxon>
        <taxon>Neopterygii</taxon>
        <taxon>Teleostei</taxon>
        <taxon>Neoteleostei</taxon>
        <taxon>Acanthomorphata</taxon>
        <taxon>Anabantaria</taxon>
        <taxon>Anabantiformes</taxon>
        <taxon>Channoidei</taxon>
        <taxon>Channidae</taxon>
        <taxon>Channa</taxon>
    </lineage>
</organism>
<dbReference type="EMBL" id="JAUPFM010000004">
    <property type="protein sequence ID" value="KAK2853922.1"/>
    <property type="molecule type" value="Genomic_DNA"/>
</dbReference>
<dbReference type="Proteomes" id="UP001187415">
    <property type="component" value="Unassembled WGS sequence"/>
</dbReference>
<name>A0AA88SX37_CHASR</name>
<feature type="transmembrane region" description="Helical" evidence="6">
    <location>
        <begin position="65"/>
        <end position="90"/>
    </location>
</feature>
<accession>A0AA88SX37</accession>
<comment type="subcellular location">
    <subcellularLocation>
        <location evidence="1">Membrane</location>
        <topology evidence="1">Multi-pass membrane protein</topology>
    </subcellularLocation>
</comment>
<keyword evidence="3 6" id="KW-1133">Transmembrane helix</keyword>
<feature type="transmembrane region" description="Helical" evidence="6">
    <location>
        <begin position="96"/>
        <end position="122"/>
    </location>
</feature>
<feature type="transmembrane region" description="Helical" evidence="6">
    <location>
        <begin position="14"/>
        <end position="33"/>
    </location>
</feature>
<sequence length="140" mass="15312">MDVDAAFVKSKRGILKIAEMVTLFIAFVCFAAASRPEFIAATLLELLIIALLLLLYLLKLNKSLTFFFWPFIDVFNSAFAAFYFIVLSVWALSTSVVTGTVVGGVVGLVSVVLLCVDGCLLAKNITFNISRHEAPSQDKQ</sequence>
<evidence type="ECO:0000256" key="2">
    <source>
        <dbReference type="ARBA" id="ARBA00022692"/>
    </source>
</evidence>
<evidence type="ECO:0000256" key="3">
    <source>
        <dbReference type="ARBA" id="ARBA00022989"/>
    </source>
</evidence>
<gene>
    <name evidence="8" type="ORF">Q5P01_006583</name>
</gene>
<evidence type="ECO:0000313" key="9">
    <source>
        <dbReference type="Proteomes" id="UP001187415"/>
    </source>
</evidence>
<comment type="caution">
    <text evidence="8">The sequence shown here is derived from an EMBL/GenBank/DDBJ whole genome shotgun (WGS) entry which is preliminary data.</text>
</comment>
<feature type="transmembrane region" description="Helical" evidence="6">
    <location>
        <begin position="39"/>
        <end position="58"/>
    </location>
</feature>
<evidence type="ECO:0000259" key="7">
    <source>
        <dbReference type="PROSITE" id="PS51225"/>
    </source>
</evidence>
<dbReference type="PANTHER" id="PTHR22776:SF45">
    <property type="entry name" value="CHEMOKINE-LIKE FACTOR"/>
    <property type="match status" value="1"/>
</dbReference>
<protein>
    <recommendedName>
        <fullName evidence="7">MARVEL domain-containing protein</fullName>
    </recommendedName>
</protein>
<evidence type="ECO:0000256" key="4">
    <source>
        <dbReference type="ARBA" id="ARBA00023136"/>
    </source>
</evidence>
<dbReference type="InterPro" id="IPR050578">
    <property type="entry name" value="MARVEL-CKLF_proteins"/>
</dbReference>
<evidence type="ECO:0000256" key="6">
    <source>
        <dbReference type="SAM" id="Phobius"/>
    </source>
</evidence>
<keyword evidence="2 5" id="KW-0812">Transmembrane</keyword>
<keyword evidence="4 5" id="KW-0472">Membrane</keyword>
<dbReference type="PROSITE" id="PS51225">
    <property type="entry name" value="MARVEL"/>
    <property type="match status" value="1"/>
</dbReference>
<evidence type="ECO:0000313" key="8">
    <source>
        <dbReference type="EMBL" id="KAK2853922.1"/>
    </source>
</evidence>
<proteinExistence type="predicted"/>
<dbReference type="InterPro" id="IPR008253">
    <property type="entry name" value="Marvel"/>
</dbReference>
<evidence type="ECO:0000256" key="1">
    <source>
        <dbReference type="ARBA" id="ARBA00004141"/>
    </source>
</evidence>
<dbReference type="AlphaFoldDB" id="A0AA88SX37"/>
<dbReference type="PANTHER" id="PTHR22776">
    <property type="entry name" value="MARVEL-CONTAINING POTENTIAL LIPID RAFT-ASSOCIATED PROTEIN"/>
    <property type="match status" value="1"/>
</dbReference>
<feature type="domain" description="MARVEL" evidence="7">
    <location>
        <begin position="7"/>
        <end position="126"/>
    </location>
</feature>
<evidence type="ECO:0000256" key="5">
    <source>
        <dbReference type="PROSITE-ProRule" id="PRU00581"/>
    </source>
</evidence>